<feature type="region of interest" description="Disordered" evidence="5">
    <location>
        <begin position="440"/>
        <end position="459"/>
    </location>
</feature>
<keyword evidence="4 6" id="KW-0472">Membrane</keyword>
<dbReference type="GO" id="GO:0016020">
    <property type="term" value="C:membrane"/>
    <property type="evidence" value="ECO:0007669"/>
    <property type="project" value="UniProtKB-SubCell"/>
</dbReference>
<dbReference type="Pfam" id="PF12430">
    <property type="entry name" value="ABA_GPCR"/>
    <property type="match status" value="1"/>
</dbReference>
<reference evidence="9 10" key="1">
    <citation type="submission" date="2014-02" db="EMBL/GenBank/DDBJ databases">
        <authorList>
            <person name="Sibley D."/>
            <person name="Venepally P."/>
            <person name="Karamycheva S."/>
            <person name="Hadjithomas M."/>
            <person name="Khan A."/>
            <person name="Brunk B."/>
            <person name="Roos D."/>
            <person name="Caler E."/>
            <person name="Lorenzi H."/>
        </authorList>
    </citation>
    <scope>NUCLEOTIDE SEQUENCE [LARGE SCALE GENOMIC DNA]</scope>
    <source>
        <strain evidence="9 10">GAB2-2007-GAL-DOM2</strain>
    </source>
</reference>
<accession>A0A086K6X4</accession>
<gene>
    <name evidence="9" type="ORF">TGDOM2_286490</name>
</gene>
<comment type="caution">
    <text evidence="9">The sequence shown here is derived from an EMBL/GenBank/DDBJ whole genome shotgun (WGS) entry which is preliminary data.</text>
</comment>
<dbReference type="Pfam" id="PF12537">
    <property type="entry name" value="GPHR_N"/>
    <property type="match status" value="1"/>
</dbReference>
<dbReference type="Proteomes" id="UP000028837">
    <property type="component" value="Unassembled WGS sequence"/>
</dbReference>
<keyword evidence="2 6" id="KW-0812">Transmembrane</keyword>
<feature type="transmembrane region" description="Helical" evidence="6">
    <location>
        <begin position="717"/>
        <end position="739"/>
    </location>
</feature>
<evidence type="ECO:0000256" key="2">
    <source>
        <dbReference type="ARBA" id="ARBA00022692"/>
    </source>
</evidence>
<feature type="domain" description="Golgi pH regulator conserved" evidence="8">
    <location>
        <begin position="223"/>
        <end position="288"/>
    </location>
</feature>
<feature type="domain" description="Abscisic acid G-protein coupled receptor-like" evidence="7">
    <location>
        <begin position="573"/>
        <end position="741"/>
    </location>
</feature>
<evidence type="ECO:0000313" key="9">
    <source>
        <dbReference type="EMBL" id="KFG40142.1"/>
    </source>
</evidence>
<evidence type="ECO:0000256" key="5">
    <source>
        <dbReference type="SAM" id="MobiDB-lite"/>
    </source>
</evidence>
<dbReference type="InterPro" id="IPR025969">
    <property type="entry name" value="ABA_GPCR_dom"/>
</dbReference>
<feature type="compositionally biased region" description="Polar residues" evidence="5">
    <location>
        <begin position="415"/>
        <end position="426"/>
    </location>
</feature>
<feature type="region of interest" description="Disordered" evidence="5">
    <location>
        <begin position="292"/>
        <end position="312"/>
    </location>
</feature>
<organism evidence="9 10">
    <name type="scientific">Toxoplasma gondii GAB2-2007-GAL-DOM2</name>
    <dbReference type="NCBI Taxonomy" id="1130820"/>
    <lineage>
        <taxon>Eukaryota</taxon>
        <taxon>Sar</taxon>
        <taxon>Alveolata</taxon>
        <taxon>Apicomplexa</taxon>
        <taxon>Conoidasida</taxon>
        <taxon>Coccidia</taxon>
        <taxon>Eucoccidiorida</taxon>
        <taxon>Eimeriorina</taxon>
        <taxon>Sarcocystidae</taxon>
        <taxon>Toxoplasma</taxon>
    </lineage>
</organism>
<feature type="region of interest" description="Disordered" evidence="5">
    <location>
        <begin position="400"/>
        <end position="435"/>
    </location>
</feature>
<feature type="transmembrane region" description="Helical" evidence="6">
    <location>
        <begin position="583"/>
        <end position="605"/>
    </location>
</feature>
<dbReference type="InterPro" id="IPR022535">
    <property type="entry name" value="Golgi_pH-regulator_cons_dom"/>
</dbReference>
<evidence type="ECO:0000313" key="10">
    <source>
        <dbReference type="Proteomes" id="UP000028837"/>
    </source>
</evidence>
<dbReference type="InterPro" id="IPR015672">
    <property type="entry name" value="GPHR/GTG"/>
</dbReference>
<feature type="transmembrane region" description="Helical" evidence="6">
    <location>
        <begin position="20"/>
        <end position="41"/>
    </location>
</feature>
<feature type="transmembrane region" description="Helical" evidence="6">
    <location>
        <begin position="228"/>
        <end position="249"/>
    </location>
</feature>
<dbReference type="SMR" id="A0A086K6X4"/>
<protein>
    <submittedName>
        <fullName evidence="9">Putative G protein-coupled receptor 89 isoform 5</fullName>
    </submittedName>
</protein>
<evidence type="ECO:0000256" key="6">
    <source>
        <dbReference type="SAM" id="Phobius"/>
    </source>
</evidence>
<dbReference type="VEuPathDB" id="ToxoDB:TGDOM2_286490"/>
<keyword evidence="9" id="KW-0675">Receptor</keyword>
<keyword evidence="3 6" id="KW-1133">Transmembrane helix</keyword>
<feature type="transmembrane region" description="Helical" evidence="6">
    <location>
        <begin position="625"/>
        <end position="651"/>
    </location>
</feature>
<evidence type="ECO:0000256" key="1">
    <source>
        <dbReference type="ARBA" id="ARBA00004141"/>
    </source>
</evidence>
<feature type="transmembrane region" description="Helical" evidence="6">
    <location>
        <begin position="187"/>
        <end position="208"/>
    </location>
</feature>
<evidence type="ECO:0000259" key="8">
    <source>
        <dbReference type="Pfam" id="PF12537"/>
    </source>
</evidence>
<name>A0A086K6X4_TOXGO</name>
<dbReference type="PANTHER" id="PTHR15948">
    <property type="entry name" value="G-PROTEIN COUPLED RECEPTOR 89-RELATED"/>
    <property type="match status" value="1"/>
</dbReference>
<feature type="transmembrane region" description="Helical" evidence="6">
    <location>
        <begin position="672"/>
        <end position="697"/>
    </location>
</feature>
<proteinExistence type="predicted"/>
<evidence type="ECO:0000256" key="3">
    <source>
        <dbReference type="ARBA" id="ARBA00022989"/>
    </source>
</evidence>
<feature type="transmembrane region" description="Helical" evidence="6">
    <location>
        <begin position="62"/>
        <end position="83"/>
    </location>
</feature>
<dbReference type="EMBL" id="AHZU02000792">
    <property type="protein sequence ID" value="KFG40142.1"/>
    <property type="molecule type" value="Genomic_DNA"/>
</dbReference>
<sequence>MTIPPLSAVSPLSNTLTGFLLGMVTVVGFHACLYVGAYWFFAKHLYRDYEIKRLSIQNLFSVTFTVCVSMLQLLLLELLHVLNPTLRKWVWNIDLVCVLLLLYLILPIFIVYNLLIPEQDVFRIPDLVSAFPRLQNLNLPGFSITSLSIPASLPLPASLNFPSSISQHSRGKLSALLPHSPIPLHQWLLVALGCSIFLPFLWSCFYQSGRFLHLDPAILASLSYTECLLAYVGVCGVTVVSALAGFGSVNYPYKNITAFLSPVSQEQVAEVEQRLLQTLTLIAEKKKKRKQLQQSLSKPGRSSHWPTPTTGLHPANPACVSQAPFDVRAHGKANTGCPEQEGVSVFVHGGSVSPETSALNSSVCDIESGGLPKSGRGLHSACQSIPGEVCTVDCGTQSEGSQSFGSLPRPEGGSVASTEYFTNSGPKSHFRNGTPLRERPVFAGERHGGGTSDQFSRERIPSEDAGLRWLTGEEGHARTGGCTGMADSCGRGMHERGSCEEAGMVPRGFSCLWALWKRGTGMWTRLAAAVRGRTAEKECQQLQSEIAALENLSRELFVGLNDLVQSRAQAIFSKTLLGRLNNLMGWCMTVVCVYRIMTAAINVLFDRVSTTDPATRVLEIALYYLNIPLNVAVVSPYLSLLLLGWIIALTIRGFIEKLLAVFRYVSTSVSSNVFALVMSEIMGFYFSACVLLTRVYLPQSYRDAVTEIIAPSLDFRVFHLHFDRVFLLSSLTSLGIVMLSHKHTLEKFKSL</sequence>
<evidence type="ECO:0000256" key="4">
    <source>
        <dbReference type="ARBA" id="ARBA00023136"/>
    </source>
</evidence>
<comment type="subcellular location">
    <subcellularLocation>
        <location evidence="1">Membrane</location>
        <topology evidence="1">Multi-pass membrane protein</topology>
    </subcellularLocation>
</comment>
<evidence type="ECO:0000259" key="7">
    <source>
        <dbReference type="Pfam" id="PF12430"/>
    </source>
</evidence>
<dbReference type="AlphaFoldDB" id="A0A086K6X4"/>
<dbReference type="PANTHER" id="PTHR15948:SF0">
    <property type="entry name" value="GOLGI PH REGULATOR A-RELATED"/>
    <property type="match status" value="1"/>
</dbReference>
<dbReference type="OrthoDB" id="264392at2759"/>
<feature type="transmembrane region" description="Helical" evidence="6">
    <location>
        <begin position="89"/>
        <end position="115"/>
    </location>
</feature>